<gene>
    <name evidence="1" type="ORF">JHX87_17115</name>
</gene>
<protein>
    <submittedName>
        <fullName evidence="1">Class I SAM-dependent methyltransferase</fullName>
    </submittedName>
</protein>
<dbReference type="Proteomes" id="UP001219349">
    <property type="component" value="Chromosome"/>
</dbReference>
<dbReference type="SUPFAM" id="SSF53335">
    <property type="entry name" value="S-adenosyl-L-methionine-dependent methyltransferases"/>
    <property type="match status" value="1"/>
</dbReference>
<dbReference type="Gene3D" id="3.40.50.150">
    <property type="entry name" value="Vaccinia Virus protein VP39"/>
    <property type="match status" value="1"/>
</dbReference>
<name>A0ABY7SK19_9RHOB</name>
<dbReference type="EMBL" id="CP067136">
    <property type="protein sequence ID" value="WCR07151.1"/>
    <property type="molecule type" value="Genomic_DNA"/>
</dbReference>
<sequence>MIDDLTRLAILNGTDKFGMHDYTPVYYDLLRHLRDRPLRMLEIGVGGYGDPDQGGESLATWRDFFPQARIVGVDIQRKNMDLGPRVTILQGSQVDAAFLAQVVRDHGPFDIILDDGSHRNEHVVGSFEMLFPALAPGGIYIVEDTQTATFPKYGGSLDLTPPNMVGFFGAKAEALFRGRNTDDIAAIERFHNIIAIYKRDPSADALTAATDRHRARAGAEALDAAGDLLADPSAMNALIASLPEEGVVRITGSVEQMPLLQELFLQIDHRELRAYHPDAAIPDWATSLLSMKIYPQEIVLVVGDNDYPSNFAFDTSHPRVVEAMAVMADLVDDEAATSNGILRYVIFLRETKKERTDRKFLLRLADLNSTDRRYFNLALTDATDRKDWATVVRLGRQGLQHYPDDLRFVVQLARGIRFTQGLAAAHEMMVEAYQKSPDAAAIVNGLASLKIAMGDIDEGIKLHEKCAEMVPRNARSDRLRGLLLLCRNRNQVEAARRVARKLLKYAPDDPEALAVLEAEASR</sequence>
<keyword evidence="1" id="KW-0808">Transferase</keyword>
<dbReference type="Pfam" id="PF13578">
    <property type="entry name" value="Methyltransf_24"/>
    <property type="match status" value="1"/>
</dbReference>
<evidence type="ECO:0000313" key="1">
    <source>
        <dbReference type="EMBL" id="WCR07151.1"/>
    </source>
</evidence>
<evidence type="ECO:0000313" key="2">
    <source>
        <dbReference type="Proteomes" id="UP001219349"/>
    </source>
</evidence>
<dbReference type="RefSeq" id="WP_271883583.1">
    <property type="nucleotide sequence ID" value="NZ_CP067136.1"/>
</dbReference>
<organism evidence="1 2">
    <name type="scientific">Paracoccus fistulariae</name>
    <dbReference type="NCBI Taxonomy" id="658446"/>
    <lineage>
        <taxon>Bacteria</taxon>
        <taxon>Pseudomonadati</taxon>
        <taxon>Pseudomonadota</taxon>
        <taxon>Alphaproteobacteria</taxon>
        <taxon>Rhodobacterales</taxon>
        <taxon>Paracoccaceae</taxon>
        <taxon>Paracoccus</taxon>
    </lineage>
</organism>
<proteinExistence type="predicted"/>
<dbReference type="CDD" id="cd02440">
    <property type="entry name" value="AdoMet_MTases"/>
    <property type="match status" value="1"/>
</dbReference>
<reference evidence="1 2" key="1">
    <citation type="submission" date="2021-01" db="EMBL/GenBank/DDBJ databases">
        <title>Biogeographic distribution of Paracoccus.</title>
        <authorList>
            <person name="Hollensteiner J."/>
            <person name="Leineberger J."/>
            <person name="Brinkhoff T."/>
            <person name="Daniel R."/>
        </authorList>
    </citation>
    <scope>NUCLEOTIDE SEQUENCE [LARGE SCALE GENOMIC DNA]</scope>
    <source>
        <strain evidence="1 2">KCTC 22803</strain>
    </source>
</reference>
<dbReference type="GO" id="GO:0032259">
    <property type="term" value="P:methylation"/>
    <property type="evidence" value="ECO:0007669"/>
    <property type="project" value="UniProtKB-KW"/>
</dbReference>
<dbReference type="SUPFAM" id="SSF48452">
    <property type="entry name" value="TPR-like"/>
    <property type="match status" value="1"/>
</dbReference>
<dbReference type="InterPro" id="IPR011990">
    <property type="entry name" value="TPR-like_helical_dom_sf"/>
</dbReference>
<keyword evidence="2" id="KW-1185">Reference proteome</keyword>
<dbReference type="InterPro" id="IPR029063">
    <property type="entry name" value="SAM-dependent_MTases_sf"/>
</dbReference>
<dbReference type="GO" id="GO:0008168">
    <property type="term" value="F:methyltransferase activity"/>
    <property type="evidence" value="ECO:0007669"/>
    <property type="project" value="UniProtKB-KW"/>
</dbReference>
<dbReference type="Gene3D" id="1.25.40.10">
    <property type="entry name" value="Tetratricopeptide repeat domain"/>
    <property type="match status" value="1"/>
</dbReference>
<accession>A0ABY7SK19</accession>
<keyword evidence="1" id="KW-0489">Methyltransferase</keyword>